<dbReference type="Pfam" id="PF00797">
    <property type="entry name" value="Acetyltransf_2"/>
    <property type="match status" value="1"/>
</dbReference>
<dbReference type="AlphaFoldDB" id="A0A2K0AY95"/>
<dbReference type="PANTHER" id="PTHR11786">
    <property type="entry name" value="N-HYDROXYARYLAMINE O-ACETYLTRANSFERASE"/>
    <property type="match status" value="1"/>
</dbReference>
<evidence type="ECO:0000256" key="1">
    <source>
        <dbReference type="ARBA" id="ARBA00006547"/>
    </source>
</evidence>
<keyword evidence="3" id="KW-0808">Transferase</keyword>
<dbReference type="GO" id="GO:0016407">
    <property type="term" value="F:acetyltransferase activity"/>
    <property type="evidence" value="ECO:0007669"/>
    <property type="project" value="InterPro"/>
</dbReference>
<dbReference type="InterPro" id="IPR053710">
    <property type="entry name" value="Arylamine_NAT_domain_sf"/>
</dbReference>
<protein>
    <submittedName>
        <fullName evidence="3">Arylamine N-acetyltransferase</fullName>
    </submittedName>
</protein>
<dbReference type="InterPro" id="IPR038765">
    <property type="entry name" value="Papain-like_cys_pep_sf"/>
</dbReference>
<dbReference type="SUPFAM" id="SSF54001">
    <property type="entry name" value="Cysteine proteinases"/>
    <property type="match status" value="1"/>
</dbReference>
<gene>
    <name evidence="3" type="ORF">AL503_001465</name>
</gene>
<accession>A0A2K0AY95</accession>
<dbReference type="PRINTS" id="PR01543">
    <property type="entry name" value="ANATRNSFRASE"/>
</dbReference>
<comment type="similarity">
    <text evidence="1 2">Belongs to the arylamine N-acetyltransferase family.</text>
</comment>
<organism evidence="3 4">
    <name type="scientific">Staphylococcus haemolyticus</name>
    <dbReference type="NCBI Taxonomy" id="1283"/>
    <lineage>
        <taxon>Bacteria</taxon>
        <taxon>Bacillati</taxon>
        <taxon>Bacillota</taxon>
        <taxon>Bacilli</taxon>
        <taxon>Bacillales</taxon>
        <taxon>Staphylococcaceae</taxon>
        <taxon>Staphylococcus</taxon>
    </lineage>
</organism>
<dbReference type="Proteomes" id="UP000053523">
    <property type="component" value="Unassembled WGS sequence"/>
</dbReference>
<comment type="caution">
    <text evidence="3">The sequence shown here is derived from an EMBL/GenBank/DDBJ whole genome shotgun (WGS) entry which is preliminary data.</text>
</comment>
<name>A0A2K0AY95_STAHA</name>
<reference evidence="3 4" key="1">
    <citation type="submission" date="2017-12" db="EMBL/GenBank/DDBJ databases">
        <title>FDA dAtabase for Regulatory Grade micrObial Sequences (FDA-ARGOS): Supporting development and validation of Infectious Disease Dx tests.</title>
        <authorList>
            <person name="Hoffmann M."/>
            <person name="Allard M."/>
            <person name="Evans P."/>
            <person name="Brown E."/>
            <person name="Tallon L."/>
            <person name="Sadzewicz L."/>
            <person name="Sengamalay N."/>
            <person name="Ott S."/>
            <person name="Godinez A."/>
            <person name="Nagaraj S."/>
            <person name="Vavikolanu K."/>
            <person name="Aluvathingal J."/>
            <person name="Nadendla S."/>
            <person name="Sichtig H."/>
        </authorList>
    </citation>
    <scope>NUCLEOTIDE SEQUENCE [LARGE SCALE GENOMIC DNA]</scope>
    <source>
        <strain evidence="3 4">FDAARGOS_148</strain>
    </source>
</reference>
<dbReference type="EMBL" id="LORN02000006">
    <property type="protein sequence ID" value="PNN29983.1"/>
    <property type="molecule type" value="Genomic_DNA"/>
</dbReference>
<dbReference type="PANTHER" id="PTHR11786:SF0">
    <property type="entry name" value="ARYLAMINE N-ACETYLTRANSFERASE 4-RELATED"/>
    <property type="match status" value="1"/>
</dbReference>
<dbReference type="InterPro" id="IPR001447">
    <property type="entry name" value="Arylamine_N-AcTrfase"/>
</dbReference>
<dbReference type="Gene3D" id="3.30.2140.20">
    <property type="match status" value="1"/>
</dbReference>
<evidence type="ECO:0000256" key="2">
    <source>
        <dbReference type="RuleBase" id="RU003452"/>
    </source>
</evidence>
<dbReference type="RefSeq" id="WP_145426097.1">
    <property type="nucleotide sequence ID" value="NZ_CAJCGD010000009.1"/>
</dbReference>
<proteinExistence type="inferred from homology"/>
<sequence length="261" mass="30191">MDIQTIEHYLNIDSSKYHEPSLEALNYYIKRYMLAVPFENINVQNGMPVSVEINDLYDKLINQHRGGFCYEMNHFFGTYLEEKGFTVYRMSATVEQPNGNRSPEGSHMSLVVPINDVNYVADVGFGDLPLQALPITNIDPTHPVTDITGEFRAISEHEGTYSIQKLEDDSWITRYETRFQPKQIEDFEDMIQYNSQHPDSIFVQQLIVTQPQSFGRATMSSHHLTLSKQDGKDKYDVTSDNYRNILKEYFNLDVKIKPLEA</sequence>
<evidence type="ECO:0000313" key="3">
    <source>
        <dbReference type="EMBL" id="PNN29983.1"/>
    </source>
</evidence>
<evidence type="ECO:0000313" key="4">
    <source>
        <dbReference type="Proteomes" id="UP000053523"/>
    </source>
</evidence>